<reference evidence="3" key="1">
    <citation type="submission" date="2023-07" db="EMBL/GenBank/DDBJ databases">
        <title>Description of three actinobacteria isolated from air of manufacturing shop in a pharmaceutical factory.</title>
        <authorList>
            <person name="Zhang D.-F."/>
        </authorList>
    </citation>
    <scope>NUCLEOTIDE SEQUENCE [LARGE SCALE GENOMIC DNA]</scope>
    <source>
        <strain evidence="3">CCTCC AB 2011122</strain>
    </source>
</reference>
<protein>
    <recommendedName>
        <fullName evidence="1">DUF7882 domain-containing protein</fullName>
    </recommendedName>
</protein>
<comment type="caution">
    <text evidence="2">The sequence shown here is derived from an EMBL/GenBank/DDBJ whole genome shotgun (WGS) entry which is preliminary data.</text>
</comment>
<evidence type="ECO:0000313" key="3">
    <source>
        <dbReference type="Proteomes" id="UP001260072"/>
    </source>
</evidence>
<gene>
    <name evidence="2" type="ORF">RH861_11555</name>
</gene>
<keyword evidence="3" id="KW-1185">Reference proteome</keyword>
<evidence type="ECO:0000313" key="2">
    <source>
        <dbReference type="EMBL" id="MDR5692694.1"/>
    </source>
</evidence>
<name>A0ABU1FLQ7_9MICO</name>
<proteinExistence type="predicted"/>
<evidence type="ECO:0000259" key="1">
    <source>
        <dbReference type="Pfam" id="PF25355"/>
    </source>
</evidence>
<dbReference type="RefSeq" id="WP_310521082.1">
    <property type="nucleotide sequence ID" value="NZ_BAABBS010000001.1"/>
</dbReference>
<organism evidence="2 3">
    <name type="scientific">Agromyces indicus</name>
    <dbReference type="NCBI Taxonomy" id="758919"/>
    <lineage>
        <taxon>Bacteria</taxon>
        <taxon>Bacillati</taxon>
        <taxon>Actinomycetota</taxon>
        <taxon>Actinomycetes</taxon>
        <taxon>Micrococcales</taxon>
        <taxon>Microbacteriaceae</taxon>
        <taxon>Agromyces</taxon>
    </lineage>
</organism>
<accession>A0ABU1FLQ7</accession>
<sequence length="107" mass="11603">MGQLAYGFDGHHYVIDDRTLRHLRAAVFAKLRRREPFALTLRGGATAGSAAETLWIEPAIPLRFVFDAEESGPLDRAWLERLVAAANSAGGMSIETDVSEPPLALVG</sequence>
<dbReference type="EMBL" id="JAVKGS010000003">
    <property type="protein sequence ID" value="MDR5692694.1"/>
    <property type="molecule type" value="Genomic_DNA"/>
</dbReference>
<dbReference type="InterPro" id="IPR057204">
    <property type="entry name" value="DUF7882"/>
</dbReference>
<dbReference type="Pfam" id="PF25355">
    <property type="entry name" value="DUF7882"/>
    <property type="match status" value="1"/>
</dbReference>
<dbReference type="Proteomes" id="UP001260072">
    <property type="component" value="Unassembled WGS sequence"/>
</dbReference>
<feature type="domain" description="DUF7882" evidence="1">
    <location>
        <begin position="1"/>
        <end position="94"/>
    </location>
</feature>